<gene>
    <name evidence="1" type="ORF">METZ01_LOCUS324718</name>
</gene>
<dbReference type="AlphaFoldDB" id="A0A382PEN6"/>
<dbReference type="EMBL" id="UINC01106889">
    <property type="protein sequence ID" value="SVC71864.1"/>
    <property type="molecule type" value="Genomic_DNA"/>
</dbReference>
<name>A0A382PEN6_9ZZZZ</name>
<proteinExistence type="predicted"/>
<evidence type="ECO:0000313" key="1">
    <source>
        <dbReference type="EMBL" id="SVC71864.1"/>
    </source>
</evidence>
<sequence>WVHGTLHGNVGLCGYILENYCV</sequence>
<reference evidence="1" key="1">
    <citation type="submission" date="2018-05" db="EMBL/GenBank/DDBJ databases">
        <authorList>
            <person name="Lanie J.A."/>
            <person name="Ng W.-L."/>
            <person name="Kazmierczak K.M."/>
            <person name="Andrzejewski T.M."/>
            <person name="Davidsen T.M."/>
            <person name="Wayne K.J."/>
            <person name="Tettelin H."/>
            <person name="Glass J.I."/>
            <person name="Rusch D."/>
            <person name="Podicherti R."/>
            <person name="Tsui H.-C.T."/>
            <person name="Winkler M.E."/>
        </authorList>
    </citation>
    <scope>NUCLEOTIDE SEQUENCE</scope>
</reference>
<feature type="non-terminal residue" evidence="1">
    <location>
        <position position="1"/>
    </location>
</feature>
<protein>
    <submittedName>
        <fullName evidence="1">Uncharacterized protein</fullName>
    </submittedName>
</protein>
<accession>A0A382PEN6</accession>
<organism evidence="1">
    <name type="scientific">marine metagenome</name>
    <dbReference type="NCBI Taxonomy" id="408172"/>
    <lineage>
        <taxon>unclassified sequences</taxon>
        <taxon>metagenomes</taxon>
        <taxon>ecological metagenomes</taxon>
    </lineage>
</organism>